<sequence length="179" mass="20722">MMAKWLKIERRLYATTLHCCFTRPFVVLYGSYQLGECDVKQLAQSYGQLQCFKHYDMLLDIQNVFKEPRGGLSGLAKKILGTGLNKTRRNSNWEQRPLTQFQLEYAALDATVLIHIFRHVRGYTEPPGDRAGHSKIEWKSHIVSHIDNSKISKREAKRRKAKTDKAPQSIETKELTEQT</sequence>
<dbReference type="PANTHER" id="PTHR47765">
    <property type="entry name" value="3'-5' EXONUCLEASE DOMAIN-CONTAINING PROTEIN"/>
    <property type="match status" value="1"/>
</dbReference>
<dbReference type="SUPFAM" id="SSF53098">
    <property type="entry name" value="Ribonuclease H-like"/>
    <property type="match status" value="1"/>
</dbReference>
<feature type="domain" description="3'-5' exonuclease" evidence="2">
    <location>
        <begin position="63"/>
        <end position="119"/>
    </location>
</feature>
<evidence type="ECO:0000259" key="2">
    <source>
        <dbReference type="Pfam" id="PF01612"/>
    </source>
</evidence>
<dbReference type="InterPro" id="IPR002562">
    <property type="entry name" value="3'-5'_exonuclease_dom"/>
</dbReference>
<gene>
    <name evidence="3" type="ORF">K7X08_009326</name>
</gene>
<dbReference type="Proteomes" id="UP001152561">
    <property type="component" value="Unassembled WGS sequence"/>
</dbReference>
<evidence type="ECO:0000313" key="4">
    <source>
        <dbReference type="Proteomes" id="UP001152561"/>
    </source>
</evidence>
<organism evidence="3 4">
    <name type="scientific">Anisodus acutangulus</name>
    <dbReference type="NCBI Taxonomy" id="402998"/>
    <lineage>
        <taxon>Eukaryota</taxon>
        <taxon>Viridiplantae</taxon>
        <taxon>Streptophyta</taxon>
        <taxon>Embryophyta</taxon>
        <taxon>Tracheophyta</taxon>
        <taxon>Spermatophyta</taxon>
        <taxon>Magnoliopsida</taxon>
        <taxon>eudicotyledons</taxon>
        <taxon>Gunneridae</taxon>
        <taxon>Pentapetalae</taxon>
        <taxon>asterids</taxon>
        <taxon>lamiids</taxon>
        <taxon>Solanales</taxon>
        <taxon>Solanaceae</taxon>
        <taxon>Solanoideae</taxon>
        <taxon>Hyoscyameae</taxon>
        <taxon>Anisodus</taxon>
    </lineage>
</organism>
<accession>A0A9Q1N316</accession>
<evidence type="ECO:0000256" key="1">
    <source>
        <dbReference type="SAM" id="MobiDB-lite"/>
    </source>
</evidence>
<dbReference type="OrthoDB" id="10261556at2759"/>
<dbReference type="InterPro" id="IPR036397">
    <property type="entry name" value="RNaseH_sf"/>
</dbReference>
<protein>
    <recommendedName>
        <fullName evidence="2">3'-5' exonuclease domain-containing protein</fullName>
    </recommendedName>
</protein>
<name>A0A9Q1N316_9SOLA</name>
<dbReference type="GO" id="GO:0003676">
    <property type="term" value="F:nucleic acid binding"/>
    <property type="evidence" value="ECO:0007669"/>
    <property type="project" value="InterPro"/>
</dbReference>
<keyword evidence="4" id="KW-1185">Reference proteome</keyword>
<dbReference type="InterPro" id="IPR052408">
    <property type="entry name" value="Exonuclease_MUT-7-like"/>
</dbReference>
<reference evidence="4" key="1">
    <citation type="journal article" date="2023" name="Proc. Natl. Acad. Sci. U.S.A.">
        <title>Genomic and structural basis for evolution of tropane alkaloid biosynthesis.</title>
        <authorList>
            <person name="Wanga Y.-J."/>
            <person name="Taina T."/>
            <person name="Yua J.-Y."/>
            <person name="Lia J."/>
            <person name="Xua B."/>
            <person name="Chenc J."/>
            <person name="D'Auriad J.C."/>
            <person name="Huanga J.-P."/>
            <person name="Huanga S.-X."/>
        </authorList>
    </citation>
    <scope>NUCLEOTIDE SEQUENCE [LARGE SCALE GENOMIC DNA]</scope>
    <source>
        <strain evidence="4">cv. KIB-2019</strain>
    </source>
</reference>
<dbReference type="GO" id="GO:0008408">
    <property type="term" value="F:3'-5' exonuclease activity"/>
    <property type="evidence" value="ECO:0007669"/>
    <property type="project" value="InterPro"/>
</dbReference>
<dbReference type="AlphaFoldDB" id="A0A9Q1N316"/>
<dbReference type="PANTHER" id="PTHR47765:SF2">
    <property type="entry name" value="EXONUCLEASE MUT-7 HOMOLOG"/>
    <property type="match status" value="1"/>
</dbReference>
<dbReference type="EMBL" id="JAJAGQ010000001">
    <property type="protein sequence ID" value="KAJ8572815.1"/>
    <property type="molecule type" value="Genomic_DNA"/>
</dbReference>
<dbReference type="GO" id="GO:0006139">
    <property type="term" value="P:nucleobase-containing compound metabolic process"/>
    <property type="evidence" value="ECO:0007669"/>
    <property type="project" value="InterPro"/>
</dbReference>
<proteinExistence type="predicted"/>
<dbReference type="Gene3D" id="3.30.420.10">
    <property type="entry name" value="Ribonuclease H-like superfamily/Ribonuclease H"/>
    <property type="match status" value="1"/>
</dbReference>
<comment type="caution">
    <text evidence="3">The sequence shown here is derived from an EMBL/GenBank/DDBJ whole genome shotgun (WGS) entry which is preliminary data.</text>
</comment>
<feature type="region of interest" description="Disordered" evidence="1">
    <location>
        <begin position="148"/>
        <end position="179"/>
    </location>
</feature>
<dbReference type="InterPro" id="IPR012337">
    <property type="entry name" value="RNaseH-like_sf"/>
</dbReference>
<dbReference type="Pfam" id="PF01612">
    <property type="entry name" value="DNA_pol_A_exo1"/>
    <property type="match status" value="1"/>
</dbReference>
<evidence type="ECO:0000313" key="3">
    <source>
        <dbReference type="EMBL" id="KAJ8572815.1"/>
    </source>
</evidence>